<proteinExistence type="predicted"/>
<reference evidence="2" key="2">
    <citation type="submission" date="2025-08" db="UniProtKB">
        <authorList>
            <consortium name="RefSeq"/>
        </authorList>
    </citation>
    <scope>IDENTIFICATION</scope>
    <source>
        <tissue evidence="2">Leaf</tissue>
    </source>
</reference>
<organism evidence="1 2">
    <name type="scientific">Nicotiana tabacum</name>
    <name type="common">Common tobacco</name>
    <dbReference type="NCBI Taxonomy" id="4097"/>
    <lineage>
        <taxon>Eukaryota</taxon>
        <taxon>Viridiplantae</taxon>
        <taxon>Streptophyta</taxon>
        <taxon>Embryophyta</taxon>
        <taxon>Tracheophyta</taxon>
        <taxon>Spermatophyta</taxon>
        <taxon>Magnoliopsida</taxon>
        <taxon>eudicotyledons</taxon>
        <taxon>Gunneridae</taxon>
        <taxon>Pentapetalae</taxon>
        <taxon>asterids</taxon>
        <taxon>lamiids</taxon>
        <taxon>Solanales</taxon>
        <taxon>Solanaceae</taxon>
        <taxon>Nicotianoideae</taxon>
        <taxon>Nicotianeae</taxon>
        <taxon>Nicotiana</taxon>
    </lineage>
</organism>
<name>A0AC58TE18_TOBAC</name>
<sequence>MKSYADSKKSERIFEVGDGVFLKLQPYRQSSVVIKNLKLSAKFYGPYEVIRKIGQMAYELRLSANSKIHPIFHVSQLNKKVGDKVFAIKDPPFCTDGSQIRVELLMILDRRMVKRENRPVTQLLVQ</sequence>
<keyword evidence="1" id="KW-1185">Reference proteome</keyword>
<evidence type="ECO:0000313" key="2">
    <source>
        <dbReference type="RefSeq" id="XP_075095436.1"/>
    </source>
</evidence>
<accession>A0AC58TE18</accession>
<evidence type="ECO:0000313" key="1">
    <source>
        <dbReference type="Proteomes" id="UP000790787"/>
    </source>
</evidence>
<dbReference type="Proteomes" id="UP000790787">
    <property type="component" value="Chromosome 19"/>
</dbReference>
<gene>
    <name evidence="2" type="primary">LOC142173709</name>
</gene>
<protein>
    <submittedName>
        <fullName evidence="2">Uncharacterized protein LOC142173709</fullName>
    </submittedName>
</protein>
<dbReference type="RefSeq" id="XP_075095436.1">
    <property type="nucleotide sequence ID" value="XM_075239335.1"/>
</dbReference>
<reference evidence="1" key="1">
    <citation type="journal article" date="2014" name="Nat. Commun.">
        <title>The tobacco genome sequence and its comparison with those of tomato and potato.</title>
        <authorList>
            <person name="Sierro N."/>
            <person name="Battey J.N."/>
            <person name="Ouadi S."/>
            <person name="Bakaher N."/>
            <person name="Bovet L."/>
            <person name="Willig A."/>
            <person name="Goepfert S."/>
            <person name="Peitsch M.C."/>
            <person name="Ivanov N.V."/>
        </authorList>
    </citation>
    <scope>NUCLEOTIDE SEQUENCE [LARGE SCALE GENOMIC DNA]</scope>
</reference>